<dbReference type="PANTHER" id="PTHR43248:SF29">
    <property type="entry name" value="TRIPEPTIDYL AMINOPEPTIDASE"/>
    <property type="match status" value="1"/>
</dbReference>
<dbReference type="InterPro" id="IPR051601">
    <property type="entry name" value="Serine_prot/Carboxylest_S33"/>
</dbReference>
<dbReference type="InterPro" id="IPR000073">
    <property type="entry name" value="AB_hydrolase_1"/>
</dbReference>
<dbReference type="PANTHER" id="PTHR43248">
    <property type="entry name" value="2-SUCCINYL-6-HYDROXY-2,4-CYCLOHEXADIENE-1-CARBOXYLATE SYNTHASE"/>
    <property type="match status" value="1"/>
</dbReference>
<dbReference type="AlphaFoldDB" id="A0A9X2FX72"/>
<dbReference type="Pfam" id="PF08386">
    <property type="entry name" value="Abhydrolase_4"/>
    <property type="match status" value="1"/>
</dbReference>
<dbReference type="GO" id="GO:0016787">
    <property type="term" value="F:hydrolase activity"/>
    <property type="evidence" value="ECO:0007669"/>
    <property type="project" value="UniProtKB-KW"/>
</dbReference>
<dbReference type="Gene3D" id="3.40.50.1820">
    <property type="entry name" value="alpha/beta hydrolase"/>
    <property type="match status" value="1"/>
</dbReference>
<feature type="domain" description="AB hydrolase-1" evidence="5">
    <location>
        <begin position="125"/>
        <end position="316"/>
    </location>
</feature>
<dbReference type="Pfam" id="PF00561">
    <property type="entry name" value="Abhydrolase_1"/>
    <property type="match status" value="1"/>
</dbReference>
<dbReference type="InterPro" id="IPR029058">
    <property type="entry name" value="AB_hydrolase_fold"/>
</dbReference>
<gene>
    <name evidence="7" type="ORF">APR03_000265</name>
</gene>
<keyword evidence="3" id="KW-0378">Hydrolase</keyword>
<dbReference type="Proteomes" id="UP001139493">
    <property type="component" value="Unassembled WGS sequence"/>
</dbReference>
<organism evidence="7 8">
    <name type="scientific">Promicromonospora thailandica</name>
    <dbReference type="NCBI Taxonomy" id="765201"/>
    <lineage>
        <taxon>Bacteria</taxon>
        <taxon>Bacillati</taxon>
        <taxon>Actinomycetota</taxon>
        <taxon>Actinomycetes</taxon>
        <taxon>Micrococcales</taxon>
        <taxon>Promicromonosporaceae</taxon>
        <taxon>Promicromonospora</taxon>
    </lineage>
</organism>
<reference evidence="7" key="1">
    <citation type="submission" date="2022-06" db="EMBL/GenBank/DDBJ databases">
        <title>Genomic Encyclopedia of Archaeal and Bacterial Type Strains, Phase II (KMG-II): from individual species to whole genera.</title>
        <authorList>
            <person name="Goeker M."/>
        </authorList>
    </citation>
    <scope>NUCLEOTIDE SEQUENCE</scope>
    <source>
        <strain evidence="7">DSM 26652</strain>
    </source>
</reference>
<evidence type="ECO:0000256" key="4">
    <source>
        <dbReference type="SAM" id="MobiDB-lite"/>
    </source>
</evidence>
<dbReference type="EMBL" id="JAMTCS010000001">
    <property type="protein sequence ID" value="MCP2262942.1"/>
    <property type="molecule type" value="Genomic_DNA"/>
</dbReference>
<evidence type="ECO:0000313" key="8">
    <source>
        <dbReference type="Proteomes" id="UP001139493"/>
    </source>
</evidence>
<dbReference type="InterPro" id="IPR013595">
    <property type="entry name" value="Pept_S33_TAP-like_C"/>
</dbReference>
<name>A0A9X2FX72_9MICO</name>
<evidence type="ECO:0000259" key="6">
    <source>
        <dbReference type="Pfam" id="PF08386"/>
    </source>
</evidence>
<comment type="caution">
    <text evidence="7">The sequence shown here is derived from an EMBL/GenBank/DDBJ whole genome shotgun (WGS) entry which is preliminary data.</text>
</comment>
<keyword evidence="2" id="KW-0732">Signal</keyword>
<proteinExistence type="inferred from homology"/>
<sequence>MNREQLSTAPSRPSHRPGRPRRAPGRAVALFAVLGLAGTLAVPAAADVQDADAAPGTGVATAQPASQPSVEWGECPADVVAEALPTTLDCATVSVPLDYAEPDGARTDLMISRLASTDPAARRGILLLNPGGPGGSGLTQSTLLESQGLPDSVLRAYDLIGMDTRGVGHSTRVDCQFPADSAYYGNVPPYAVDDAAVLERAEVVREAAEQCARNDDNGGLYHLSTANTARDLDSIRAALGEEKASFLGYSYGTALGAAYVSMFPDTVDRVVLDSNVGDSHLNREGLRRFALGMEQTFGDFARWAAQRHDAYGLGRTPAQVRATYFETAERLDGHPVEGVDGGLFRQVIFGGLYSERTYGRTAQTWQWLRDGDGAAARDLLDAEVLPALVPGGAAPAEQAARDTTNAAVHPLSNALSVFLASTCNDSDWEEDVDVYRAAVAEDRKKFPLFGAAAANMLPCAYWPEPAEGPVQISDEGPGDVLILQNRRDPVTPLAGGQLLREKLGDRSRLVTVDGSGHGVYVLGGNACALNIGTRYLVDGELPARDTSCRAS</sequence>
<feature type="region of interest" description="Disordered" evidence="4">
    <location>
        <begin position="1"/>
        <end position="23"/>
    </location>
</feature>
<keyword evidence="8" id="KW-1185">Reference proteome</keyword>
<evidence type="ECO:0000256" key="2">
    <source>
        <dbReference type="ARBA" id="ARBA00022729"/>
    </source>
</evidence>
<evidence type="ECO:0000259" key="5">
    <source>
        <dbReference type="Pfam" id="PF00561"/>
    </source>
</evidence>
<evidence type="ECO:0000256" key="1">
    <source>
        <dbReference type="ARBA" id="ARBA00010088"/>
    </source>
</evidence>
<feature type="domain" description="Peptidase S33 tripeptidyl aminopeptidase-like C-terminal" evidence="6">
    <location>
        <begin position="447"/>
        <end position="548"/>
    </location>
</feature>
<feature type="compositionally biased region" description="Basic residues" evidence="4">
    <location>
        <begin position="13"/>
        <end position="23"/>
    </location>
</feature>
<evidence type="ECO:0000313" key="7">
    <source>
        <dbReference type="EMBL" id="MCP2262942.1"/>
    </source>
</evidence>
<comment type="similarity">
    <text evidence="1">Belongs to the peptidase S33 family.</text>
</comment>
<protein>
    <submittedName>
        <fullName evidence="7">TAP-like protein</fullName>
    </submittedName>
</protein>
<dbReference type="SUPFAM" id="SSF53474">
    <property type="entry name" value="alpha/beta-Hydrolases"/>
    <property type="match status" value="1"/>
</dbReference>
<dbReference type="RefSeq" id="WP_253832014.1">
    <property type="nucleotide sequence ID" value="NZ_JAMTCS010000001.1"/>
</dbReference>
<accession>A0A9X2FX72</accession>
<evidence type="ECO:0000256" key="3">
    <source>
        <dbReference type="ARBA" id="ARBA00022801"/>
    </source>
</evidence>